<comment type="caution">
    <text evidence="10">Lacks conserved residue(s) required for the propagation of feature annotation.</text>
</comment>
<dbReference type="InterPro" id="IPR004117">
    <property type="entry name" value="7tm6_olfct_rcpt"/>
</dbReference>
<evidence type="ECO:0000256" key="6">
    <source>
        <dbReference type="ARBA" id="ARBA00022989"/>
    </source>
</evidence>
<proteinExistence type="inferred from homology"/>
<evidence type="ECO:0000256" key="4">
    <source>
        <dbReference type="ARBA" id="ARBA00022692"/>
    </source>
</evidence>
<evidence type="ECO:0000256" key="7">
    <source>
        <dbReference type="ARBA" id="ARBA00023136"/>
    </source>
</evidence>
<comment type="subcellular location">
    <subcellularLocation>
        <location evidence="1 10">Cell membrane</location>
        <topology evidence="1 10">Multi-pass membrane protein</topology>
    </subcellularLocation>
</comment>
<dbReference type="GO" id="GO:0005886">
    <property type="term" value="C:plasma membrane"/>
    <property type="evidence" value="ECO:0007669"/>
    <property type="project" value="UniProtKB-SubCell"/>
</dbReference>
<evidence type="ECO:0000256" key="9">
    <source>
        <dbReference type="ARBA" id="ARBA00023224"/>
    </source>
</evidence>
<evidence type="ECO:0000256" key="8">
    <source>
        <dbReference type="ARBA" id="ARBA00023170"/>
    </source>
</evidence>
<dbReference type="GO" id="GO:0007608">
    <property type="term" value="P:sensory perception of smell"/>
    <property type="evidence" value="ECO:0007669"/>
    <property type="project" value="UniProtKB-KW"/>
</dbReference>
<feature type="transmembrane region" description="Helical" evidence="10">
    <location>
        <begin position="170"/>
        <end position="203"/>
    </location>
</feature>
<evidence type="ECO:0000256" key="10">
    <source>
        <dbReference type="RuleBase" id="RU351113"/>
    </source>
</evidence>
<keyword evidence="3 10" id="KW-0716">Sensory transduction</keyword>
<name>A0ABD2AB80_VESSQ</name>
<feature type="transmembrane region" description="Helical" evidence="10">
    <location>
        <begin position="336"/>
        <end position="358"/>
    </location>
</feature>
<dbReference type="Proteomes" id="UP001607302">
    <property type="component" value="Unassembled WGS sequence"/>
</dbReference>
<feature type="transmembrane region" description="Helical" evidence="10">
    <location>
        <begin position="128"/>
        <end position="150"/>
    </location>
</feature>
<keyword evidence="4 10" id="KW-0812">Transmembrane</keyword>
<dbReference type="GO" id="GO:0007165">
    <property type="term" value="P:signal transduction"/>
    <property type="evidence" value="ECO:0007669"/>
    <property type="project" value="UniProtKB-KW"/>
</dbReference>
<keyword evidence="8 10" id="KW-0675">Receptor</keyword>
<dbReference type="Pfam" id="PF02949">
    <property type="entry name" value="7tm_6"/>
    <property type="match status" value="1"/>
</dbReference>
<evidence type="ECO:0000313" key="11">
    <source>
        <dbReference type="EMBL" id="KAL2717607.1"/>
    </source>
</evidence>
<keyword evidence="9 10" id="KW-0807">Transducer</keyword>
<accession>A0ABD2AB80</accession>
<evidence type="ECO:0000256" key="2">
    <source>
        <dbReference type="ARBA" id="ARBA00022475"/>
    </source>
</evidence>
<keyword evidence="7 10" id="KW-0472">Membrane</keyword>
<feature type="transmembrane region" description="Helical" evidence="10">
    <location>
        <begin position="36"/>
        <end position="61"/>
    </location>
</feature>
<keyword evidence="2" id="KW-1003">Cell membrane</keyword>
<reference evidence="11 12" key="1">
    <citation type="journal article" date="2024" name="Ann. Entomol. Soc. Am.">
        <title>Genomic analyses of the southern and eastern yellowjacket wasps (Hymenoptera: Vespidae) reveal evolutionary signatures of social life.</title>
        <authorList>
            <person name="Catto M.A."/>
            <person name="Caine P.B."/>
            <person name="Orr S.E."/>
            <person name="Hunt B.G."/>
            <person name="Goodisman M.A.D."/>
        </authorList>
    </citation>
    <scope>NUCLEOTIDE SEQUENCE [LARGE SCALE GENOMIC DNA]</scope>
    <source>
        <strain evidence="11">233</strain>
        <tissue evidence="11">Head and thorax</tissue>
    </source>
</reference>
<protein>
    <recommendedName>
        <fullName evidence="10">Odorant receptor</fullName>
    </recommendedName>
</protein>
<keyword evidence="5 10" id="KW-0552">Olfaction</keyword>
<evidence type="ECO:0000313" key="12">
    <source>
        <dbReference type="Proteomes" id="UP001607302"/>
    </source>
</evidence>
<sequence length="373" mass="42507">MNFLADHYNLIKFLQWLNVTTATWPLGSDANILKRIFYAVLWYSYALNGITSILALSKGIYYYQDIVNMMKSIVEFVYICESLFNLCYCTLQKSNFKVLLIDDMKQFSFKATSQELTLRRNNLKNTSIFLAFMFTIFVSGGSIFVFAPSVLRNRDIPLNTIYPFPMEKSWTIYLVYILNTYTVMQAFCAISVDIMVIAILSYASFKFIILGMKLQNITSNDELKNFVMEHQDTIRYVTIIDYTVTPIVVKSIIAACTYLITCSLLLLNNVPFLHITQFAAVTILSFTRLLVCSCVAQAVTDIASNLISLITVSSWLESSSTMRKNILFIIQRCQKPITISVSGIVPALSLKFCGLVIYKTFSYIMTLRAILKV</sequence>
<organism evidence="11 12">
    <name type="scientific">Vespula squamosa</name>
    <name type="common">Southern yellow jacket</name>
    <name type="synonym">Wasp</name>
    <dbReference type="NCBI Taxonomy" id="30214"/>
    <lineage>
        <taxon>Eukaryota</taxon>
        <taxon>Metazoa</taxon>
        <taxon>Ecdysozoa</taxon>
        <taxon>Arthropoda</taxon>
        <taxon>Hexapoda</taxon>
        <taxon>Insecta</taxon>
        <taxon>Pterygota</taxon>
        <taxon>Neoptera</taxon>
        <taxon>Endopterygota</taxon>
        <taxon>Hymenoptera</taxon>
        <taxon>Apocrita</taxon>
        <taxon>Aculeata</taxon>
        <taxon>Vespoidea</taxon>
        <taxon>Vespidae</taxon>
        <taxon>Vespinae</taxon>
        <taxon>Vespula</taxon>
    </lineage>
</organism>
<feature type="transmembrane region" description="Helical" evidence="10">
    <location>
        <begin position="272"/>
        <end position="291"/>
    </location>
</feature>
<dbReference type="PANTHER" id="PTHR21137">
    <property type="entry name" value="ODORANT RECEPTOR"/>
    <property type="match status" value="1"/>
</dbReference>
<evidence type="ECO:0000256" key="5">
    <source>
        <dbReference type="ARBA" id="ARBA00022725"/>
    </source>
</evidence>
<comment type="caution">
    <text evidence="11">The sequence shown here is derived from an EMBL/GenBank/DDBJ whole genome shotgun (WGS) entry which is preliminary data.</text>
</comment>
<evidence type="ECO:0000256" key="1">
    <source>
        <dbReference type="ARBA" id="ARBA00004651"/>
    </source>
</evidence>
<dbReference type="EMBL" id="JAUDFV010000153">
    <property type="protein sequence ID" value="KAL2717607.1"/>
    <property type="molecule type" value="Genomic_DNA"/>
</dbReference>
<comment type="similarity">
    <text evidence="10">Belongs to the insect chemoreceptor superfamily. Heteromeric odorant receptor channel (TC 1.A.69) family.</text>
</comment>
<keyword evidence="12" id="KW-1185">Reference proteome</keyword>
<keyword evidence="6 10" id="KW-1133">Transmembrane helix</keyword>
<gene>
    <name evidence="11" type="ORF">V1478_013307</name>
</gene>
<feature type="transmembrane region" description="Helical" evidence="10">
    <location>
        <begin position="247"/>
        <end position="266"/>
    </location>
</feature>
<evidence type="ECO:0000256" key="3">
    <source>
        <dbReference type="ARBA" id="ARBA00022606"/>
    </source>
</evidence>
<dbReference type="AlphaFoldDB" id="A0ABD2AB80"/>
<dbReference type="PANTHER" id="PTHR21137:SF35">
    <property type="entry name" value="ODORANT RECEPTOR 19A-RELATED"/>
    <property type="match status" value="1"/>
</dbReference>